<organism evidence="11 12">
    <name type="scientific">Zasmidium cellare</name>
    <name type="common">Wine cellar mold</name>
    <name type="synonym">Racodium cellare</name>
    <dbReference type="NCBI Taxonomy" id="395010"/>
    <lineage>
        <taxon>Eukaryota</taxon>
        <taxon>Fungi</taxon>
        <taxon>Dikarya</taxon>
        <taxon>Ascomycota</taxon>
        <taxon>Pezizomycotina</taxon>
        <taxon>Dothideomycetes</taxon>
        <taxon>Dothideomycetidae</taxon>
        <taxon>Mycosphaerellales</taxon>
        <taxon>Mycosphaerellaceae</taxon>
        <taxon>Zasmidium</taxon>
    </lineage>
</organism>
<dbReference type="InterPro" id="IPR000253">
    <property type="entry name" value="FHA_dom"/>
</dbReference>
<evidence type="ECO:0000256" key="1">
    <source>
        <dbReference type="ARBA" id="ARBA00004123"/>
    </source>
</evidence>
<keyword evidence="3" id="KW-0158">Chromosome</keyword>
<dbReference type="InterPro" id="IPR032429">
    <property type="entry name" value="Nibrin_BRCT2"/>
</dbReference>
<feature type="compositionally biased region" description="Low complexity" evidence="9">
    <location>
        <begin position="507"/>
        <end position="518"/>
    </location>
</feature>
<feature type="compositionally biased region" description="Polar residues" evidence="9">
    <location>
        <begin position="638"/>
        <end position="650"/>
    </location>
</feature>
<keyword evidence="7" id="KW-0131">Cell cycle</keyword>
<name>A0ABR0F4C5_ZASCE</name>
<feature type="compositionally biased region" description="Acidic residues" evidence="9">
    <location>
        <begin position="834"/>
        <end position="846"/>
    </location>
</feature>
<comment type="subcellular location">
    <subcellularLocation>
        <location evidence="2">Chromosome</location>
    </subcellularLocation>
    <subcellularLocation>
        <location evidence="1">Nucleus</location>
    </subcellularLocation>
</comment>
<evidence type="ECO:0000256" key="3">
    <source>
        <dbReference type="ARBA" id="ARBA00022454"/>
    </source>
</evidence>
<dbReference type="PANTHER" id="PTHR12162">
    <property type="entry name" value="NIBRIN-RELATED"/>
    <property type="match status" value="1"/>
</dbReference>
<dbReference type="InterPro" id="IPR036420">
    <property type="entry name" value="BRCT_dom_sf"/>
</dbReference>
<dbReference type="PANTHER" id="PTHR12162:SF0">
    <property type="entry name" value="NIBRIN"/>
    <property type="match status" value="1"/>
</dbReference>
<comment type="caution">
    <text evidence="11">The sequence shown here is derived from an EMBL/GenBank/DDBJ whole genome shotgun (WGS) entry which is preliminary data.</text>
</comment>
<feature type="compositionally biased region" description="Polar residues" evidence="9">
    <location>
        <begin position="774"/>
        <end position="789"/>
    </location>
</feature>
<evidence type="ECO:0000256" key="6">
    <source>
        <dbReference type="ARBA" id="ARBA00023242"/>
    </source>
</evidence>
<dbReference type="Gene3D" id="2.60.200.20">
    <property type="match status" value="1"/>
</dbReference>
<feature type="compositionally biased region" description="Basic and acidic residues" evidence="9">
    <location>
        <begin position="403"/>
        <end position="415"/>
    </location>
</feature>
<evidence type="ECO:0000259" key="10">
    <source>
        <dbReference type="PROSITE" id="PS50006"/>
    </source>
</evidence>
<evidence type="ECO:0000256" key="5">
    <source>
        <dbReference type="ARBA" id="ARBA00023204"/>
    </source>
</evidence>
<keyword evidence="5" id="KW-0234">DNA repair</keyword>
<feature type="compositionally biased region" description="Basic and acidic residues" evidence="9">
    <location>
        <begin position="580"/>
        <end position="610"/>
    </location>
</feature>
<evidence type="ECO:0000256" key="7">
    <source>
        <dbReference type="ARBA" id="ARBA00023306"/>
    </source>
</evidence>
<evidence type="ECO:0000313" key="12">
    <source>
        <dbReference type="Proteomes" id="UP001305779"/>
    </source>
</evidence>
<feature type="compositionally biased region" description="Polar residues" evidence="9">
    <location>
        <begin position="378"/>
        <end position="390"/>
    </location>
</feature>
<accession>A0ABR0F4C5</accession>
<dbReference type="EMBL" id="JAXOVC010000001">
    <property type="protein sequence ID" value="KAK4508161.1"/>
    <property type="molecule type" value="Genomic_DNA"/>
</dbReference>
<keyword evidence="4" id="KW-0227">DNA damage</keyword>
<dbReference type="Pfam" id="PF00498">
    <property type="entry name" value="FHA"/>
    <property type="match status" value="1"/>
</dbReference>
<feature type="compositionally biased region" description="Basic residues" evidence="9">
    <location>
        <begin position="656"/>
        <end position="665"/>
    </location>
</feature>
<reference evidence="11 12" key="1">
    <citation type="journal article" date="2023" name="G3 (Bethesda)">
        <title>A chromosome-level genome assembly of Zasmidium syzygii isolated from banana leaves.</title>
        <authorList>
            <person name="van Westerhoven A.C."/>
            <person name="Mehrabi R."/>
            <person name="Talebi R."/>
            <person name="Steentjes M.B.F."/>
            <person name="Corcolon B."/>
            <person name="Chong P.A."/>
            <person name="Kema G.H.J."/>
            <person name="Seidl M.F."/>
        </authorList>
    </citation>
    <scope>NUCLEOTIDE SEQUENCE [LARGE SCALE GENOMIC DNA]</scope>
    <source>
        <strain evidence="11 12">P124</strain>
    </source>
</reference>
<dbReference type="Pfam" id="PF16508">
    <property type="entry name" value="NIBRIN_BRCT_II"/>
    <property type="match status" value="1"/>
</dbReference>
<dbReference type="SUPFAM" id="SSF49879">
    <property type="entry name" value="SMAD/FHA domain"/>
    <property type="match status" value="1"/>
</dbReference>
<proteinExistence type="inferred from homology"/>
<feature type="domain" description="FHA" evidence="10">
    <location>
        <begin position="27"/>
        <end position="93"/>
    </location>
</feature>
<dbReference type="Gene3D" id="3.40.50.10980">
    <property type="entry name" value="Nibrin, BRCT2 domain"/>
    <property type="match status" value="1"/>
</dbReference>
<feature type="compositionally biased region" description="Basic and acidic residues" evidence="9">
    <location>
        <begin position="519"/>
        <end position="528"/>
    </location>
</feature>
<feature type="compositionally biased region" description="Low complexity" evidence="9">
    <location>
        <begin position="485"/>
        <end position="499"/>
    </location>
</feature>
<dbReference type="SUPFAM" id="SSF52113">
    <property type="entry name" value="BRCT domain"/>
    <property type="match status" value="1"/>
</dbReference>
<sequence>MWLLSYVAGDQNVLEGKRLWLRPGTGHLFGRTSSKPTTGERSVYINDHAISRKHVTFRVAAPSSGSSTRLQERTAVTIVDGSKKGTYIDKEKIVQGEKVVDGSQGHYMIRLGETQHTLKLEWKEVVLCFTNLSRGAKKSGSALAEEKQKLEGCDVKLATDYVTNTTTHVVAKKRNTSAGLQALVQGKWVVTSSWVDALAEVVKKKGPEEASPLEEDFDGAWPKEVDFIVPASGEPNPRPNDYLKPDLERMEVFAGYTFVFLSPTQYESLFPVVAGGGGKALQMDFQLGQTTVDDVVDLVKGLLGKKKGGGQLLLSQEPGPGGIVIVRMVEKEDNREAMAPLMEELSITLNQRTIEQSELLDAILTKNATVLRQPLRGVSQSVRPEQSQSRDAPVTSSSFPRPPPRETPVEVRDSPPADTQAAARPGRDSQMQSQQQPQAEQAPAEDAPPTRRRNRRMVTAPRKIDFDDWDPSQFAAPESSVQEPSASYQDASQAASVQAMDVDEPAAEATQRQTQTQKRPAEKQLVKEEEIDETLYPGMAAMKRRKTEAQRKGKASQQPTPEPEASAAAGKAAKGKNGKVKTEDKEDIKTRIKKRREEEEEARRKDHEALEEAMTADLANMKVEHVVETFEPPAAPVQATQTQSTSQNPAWNGRPNFKKFRSNKRPRGDELERPDTQQRLLISLQEIPNKSQGLGDDYWLETGRDHERRQGTKSQSKSQSQRSSHNAAPDPSSARQAGLAGFGNGDSDEDDTMAFRRRLQRSREEDREEAVIEQQLNPKGTAGSTQTEGRTQRGGKKRSALEELMGETMPPPKKARAGAGKAAVQRKRTAAALDLDEEEGDGEEDPMAFRRKRR</sequence>
<feature type="region of interest" description="Disordered" evidence="9">
    <location>
        <begin position="375"/>
        <end position="854"/>
    </location>
</feature>
<evidence type="ECO:0000256" key="9">
    <source>
        <dbReference type="SAM" id="MobiDB-lite"/>
    </source>
</evidence>
<dbReference type="InterPro" id="IPR040227">
    <property type="entry name" value="Nibrin-rel"/>
</dbReference>
<dbReference type="InterPro" id="IPR043014">
    <property type="entry name" value="Nibrin_BRCT2_sf"/>
</dbReference>
<keyword evidence="6" id="KW-0539">Nucleus</keyword>
<feature type="compositionally biased region" description="Low complexity" evidence="9">
    <location>
        <begin position="713"/>
        <end position="724"/>
    </location>
</feature>
<evidence type="ECO:0000256" key="2">
    <source>
        <dbReference type="ARBA" id="ARBA00004286"/>
    </source>
</evidence>
<dbReference type="Gene3D" id="3.40.50.10190">
    <property type="entry name" value="BRCT domain"/>
    <property type="match status" value="1"/>
</dbReference>
<dbReference type="PROSITE" id="PS50006">
    <property type="entry name" value="FHA_DOMAIN"/>
    <property type="match status" value="1"/>
</dbReference>
<dbReference type="Pfam" id="PF00533">
    <property type="entry name" value="BRCT"/>
    <property type="match status" value="1"/>
</dbReference>
<feature type="compositionally biased region" description="Basic and acidic residues" evidence="9">
    <location>
        <begin position="666"/>
        <end position="676"/>
    </location>
</feature>
<evidence type="ECO:0000256" key="4">
    <source>
        <dbReference type="ARBA" id="ARBA00022763"/>
    </source>
</evidence>
<protein>
    <recommendedName>
        <fullName evidence="10">FHA domain-containing protein</fullName>
    </recommendedName>
</protein>
<gene>
    <name evidence="11" type="ORF">PRZ48_001899</name>
</gene>
<feature type="compositionally biased region" description="Low complexity" evidence="9">
    <location>
        <begin position="428"/>
        <end position="447"/>
    </location>
</feature>
<dbReference type="InterPro" id="IPR001357">
    <property type="entry name" value="BRCT_dom"/>
</dbReference>
<dbReference type="InterPro" id="IPR008984">
    <property type="entry name" value="SMAD_FHA_dom_sf"/>
</dbReference>
<dbReference type="Proteomes" id="UP001305779">
    <property type="component" value="Unassembled WGS sequence"/>
</dbReference>
<comment type="similarity">
    <text evidence="8">Belongs to the Nibrin family.</text>
</comment>
<evidence type="ECO:0000313" key="11">
    <source>
        <dbReference type="EMBL" id="KAK4508161.1"/>
    </source>
</evidence>
<evidence type="ECO:0000256" key="8">
    <source>
        <dbReference type="ARBA" id="ARBA00044757"/>
    </source>
</evidence>
<keyword evidence="12" id="KW-1185">Reference proteome</keyword>